<protein>
    <submittedName>
        <fullName evidence="1">Uncharacterized protein</fullName>
    </submittedName>
</protein>
<dbReference type="AlphaFoldDB" id="A0AAV4FYY2"/>
<reference evidence="1 2" key="1">
    <citation type="journal article" date="2021" name="Elife">
        <title>Chloroplast acquisition without the gene transfer in kleptoplastic sea slugs, Plakobranchus ocellatus.</title>
        <authorList>
            <person name="Maeda T."/>
            <person name="Takahashi S."/>
            <person name="Yoshida T."/>
            <person name="Shimamura S."/>
            <person name="Takaki Y."/>
            <person name="Nagai Y."/>
            <person name="Toyoda A."/>
            <person name="Suzuki Y."/>
            <person name="Arimoto A."/>
            <person name="Ishii H."/>
            <person name="Satoh N."/>
            <person name="Nishiyama T."/>
            <person name="Hasebe M."/>
            <person name="Maruyama T."/>
            <person name="Minagawa J."/>
            <person name="Obokata J."/>
            <person name="Shigenobu S."/>
        </authorList>
    </citation>
    <scope>NUCLEOTIDE SEQUENCE [LARGE SCALE GENOMIC DNA]</scope>
</reference>
<organism evidence="1 2">
    <name type="scientific">Elysia marginata</name>
    <dbReference type="NCBI Taxonomy" id="1093978"/>
    <lineage>
        <taxon>Eukaryota</taxon>
        <taxon>Metazoa</taxon>
        <taxon>Spiralia</taxon>
        <taxon>Lophotrochozoa</taxon>
        <taxon>Mollusca</taxon>
        <taxon>Gastropoda</taxon>
        <taxon>Heterobranchia</taxon>
        <taxon>Euthyneura</taxon>
        <taxon>Panpulmonata</taxon>
        <taxon>Sacoglossa</taxon>
        <taxon>Placobranchoidea</taxon>
        <taxon>Plakobranchidae</taxon>
        <taxon>Elysia</taxon>
    </lineage>
</organism>
<evidence type="ECO:0000313" key="1">
    <source>
        <dbReference type="EMBL" id="GFR77556.1"/>
    </source>
</evidence>
<accession>A0AAV4FYY2</accession>
<name>A0AAV4FYY2_9GAST</name>
<keyword evidence="2" id="KW-1185">Reference proteome</keyword>
<gene>
    <name evidence="1" type="ORF">ElyMa_003971700</name>
</gene>
<proteinExistence type="predicted"/>
<comment type="caution">
    <text evidence="1">The sequence shown here is derived from an EMBL/GenBank/DDBJ whole genome shotgun (WGS) entry which is preliminary data.</text>
</comment>
<dbReference type="Proteomes" id="UP000762676">
    <property type="component" value="Unassembled WGS sequence"/>
</dbReference>
<dbReference type="EMBL" id="BMAT01008081">
    <property type="protein sequence ID" value="GFR77556.1"/>
    <property type="molecule type" value="Genomic_DNA"/>
</dbReference>
<sequence length="133" mass="14723">MTEQIPRFYFVPATPNKNILDADTETHLPVYFFGGGLVIPHRWHRLCGLAVRHSFRDRDVRSSIPGRDKPGTLKLVLAADPPSVWRCGFSVQSGRPGVRIMWLGVCTQALITSQCGSTLSASSLIQTRSCQGR</sequence>
<evidence type="ECO:0000313" key="2">
    <source>
        <dbReference type="Proteomes" id="UP000762676"/>
    </source>
</evidence>